<organism evidence="1 2">
    <name type="scientific">Povalibacter uvarum</name>
    <dbReference type="NCBI Taxonomy" id="732238"/>
    <lineage>
        <taxon>Bacteria</taxon>
        <taxon>Pseudomonadati</taxon>
        <taxon>Pseudomonadota</taxon>
        <taxon>Gammaproteobacteria</taxon>
        <taxon>Steroidobacterales</taxon>
        <taxon>Steroidobacteraceae</taxon>
        <taxon>Povalibacter</taxon>
    </lineage>
</organism>
<name>A0A841HGR4_9GAMM</name>
<dbReference type="Proteomes" id="UP000588068">
    <property type="component" value="Unassembled WGS sequence"/>
</dbReference>
<evidence type="ECO:0000313" key="1">
    <source>
        <dbReference type="EMBL" id="MBB6091275.1"/>
    </source>
</evidence>
<comment type="caution">
    <text evidence="1">The sequence shown here is derived from an EMBL/GenBank/DDBJ whole genome shotgun (WGS) entry which is preliminary data.</text>
</comment>
<gene>
    <name evidence="1" type="ORF">HNQ60_000121</name>
</gene>
<reference evidence="1 2" key="1">
    <citation type="submission" date="2020-08" db="EMBL/GenBank/DDBJ databases">
        <title>Genomic Encyclopedia of Type Strains, Phase IV (KMG-IV): sequencing the most valuable type-strain genomes for metagenomic binning, comparative biology and taxonomic classification.</title>
        <authorList>
            <person name="Goeker M."/>
        </authorList>
    </citation>
    <scope>NUCLEOTIDE SEQUENCE [LARGE SCALE GENOMIC DNA]</scope>
    <source>
        <strain evidence="1 2">DSM 26723</strain>
    </source>
</reference>
<accession>A0A841HGR4</accession>
<dbReference type="InterPro" id="IPR006311">
    <property type="entry name" value="TAT_signal"/>
</dbReference>
<evidence type="ECO:0000313" key="2">
    <source>
        <dbReference type="Proteomes" id="UP000588068"/>
    </source>
</evidence>
<proteinExistence type="predicted"/>
<keyword evidence="2" id="KW-1185">Reference proteome</keyword>
<evidence type="ECO:0008006" key="3">
    <source>
        <dbReference type="Google" id="ProtNLM"/>
    </source>
</evidence>
<dbReference type="PANTHER" id="PTHR35399">
    <property type="entry name" value="SLR8030 PROTEIN"/>
    <property type="match status" value="1"/>
</dbReference>
<protein>
    <recommendedName>
        <fullName evidence="3">Phosphatase</fullName>
    </recommendedName>
</protein>
<dbReference type="Pfam" id="PF05787">
    <property type="entry name" value="PhoX"/>
    <property type="match status" value="1"/>
</dbReference>
<dbReference type="PROSITE" id="PS51318">
    <property type="entry name" value="TAT"/>
    <property type="match status" value="1"/>
</dbReference>
<dbReference type="InterPro" id="IPR008557">
    <property type="entry name" value="PhoX"/>
</dbReference>
<sequence>MTISRRSMISGSAAVLGGLGPFSGLALAGKPHDRPVRRGYGQLLTSQPDMALPRGFTYVKGGVAGSAMRDGTATPPAHDSMGVFQVRNRLHLVRNHELDPEDFSFVPPLNVGALAYDRLGNGGCTILEFDPWRGRFGESWPVLGGTIVNCSGGATPWGSWLTCEETTAGVLAGLEKPHGYVFEVPADAQRPVKAEPLKAMGRFVHEGAAVDPKSGIVYLTEDNGEPLDGFYRFVPKRPGRLSNGGVLQMLAIEGCPQYSTLTDQTIGLELPVRWVTIEDPDPVNAESDPSAVFNQGYAKGGAAFLGGEGVTIDARGDVYFVCSSGGNAELGQVWRFRPRGMNRGELTLIFESSDPVIFDEGDNICASPRGTGLLIAEDGDGEDIDGGTNGLRGLSLDGEIFPFAENTTPLDLEPFGETGIGRSEFTGVQFSPAGIWLFCHLQYPGTTYAITGPWERGCL</sequence>
<dbReference type="RefSeq" id="WP_221303947.1">
    <property type="nucleotide sequence ID" value="NZ_JACHHZ010000001.1"/>
</dbReference>
<dbReference type="PANTHER" id="PTHR35399:SF4">
    <property type="entry name" value="MEMBRANE PROTEIN"/>
    <property type="match status" value="1"/>
</dbReference>
<dbReference type="EMBL" id="JACHHZ010000001">
    <property type="protein sequence ID" value="MBB6091275.1"/>
    <property type="molecule type" value="Genomic_DNA"/>
</dbReference>
<dbReference type="SUPFAM" id="SSF63829">
    <property type="entry name" value="Calcium-dependent phosphotriesterase"/>
    <property type="match status" value="1"/>
</dbReference>
<dbReference type="AlphaFoldDB" id="A0A841HGR4"/>